<sequence>MSSLLYYFPKAEPFYDPKQIPAACELDHLAGAKIKTSSKVYRDGPDGGMGAVIVVEPGGGKAAKCGIYPDKQTWHPVRNGDQVTHYLGWESENPPGPSDLERPKQVEGHPVELGDGNKWVIPCVHVPSPANTMPMAYTIGDDGAFSLSLLPGYEKLMEMSVVWHDRANSSESFRFSHLEFAEYAVALLAVNYHVGWHEVLRLALIHTSAAMFNEIVLASLGGPDLVAYAKAQKKSGTPTSGSEVSVGDVG</sequence>
<dbReference type="Proteomes" id="UP000317093">
    <property type="component" value="Chromosome"/>
</dbReference>
<gene>
    <name evidence="1" type="ORF">Pan216_20880</name>
</gene>
<protein>
    <submittedName>
        <fullName evidence="1">Uncharacterized protein</fullName>
    </submittedName>
</protein>
<dbReference type="OrthoDB" id="271728at2"/>
<evidence type="ECO:0000313" key="1">
    <source>
        <dbReference type="EMBL" id="QDU61234.1"/>
    </source>
</evidence>
<organism evidence="1 2">
    <name type="scientific">Kolteria novifilia</name>
    <dbReference type="NCBI Taxonomy" id="2527975"/>
    <lineage>
        <taxon>Bacteria</taxon>
        <taxon>Pseudomonadati</taxon>
        <taxon>Planctomycetota</taxon>
        <taxon>Planctomycetia</taxon>
        <taxon>Kolteriales</taxon>
        <taxon>Kolteriaceae</taxon>
        <taxon>Kolteria</taxon>
    </lineage>
</organism>
<accession>A0A518B2S0</accession>
<reference evidence="1 2" key="1">
    <citation type="submission" date="2019-02" db="EMBL/GenBank/DDBJ databases">
        <title>Deep-cultivation of Planctomycetes and their phenomic and genomic characterization uncovers novel biology.</title>
        <authorList>
            <person name="Wiegand S."/>
            <person name="Jogler M."/>
            <person name="Boedeker C."/>
            <person name="Pinto D."/>
            <person name="Vollmers J."/>
            <person name="Rivas-Marin E."/>
            <person name="Kohn T."/>
            <person name="Peeters S.H."/>
            <person name="Heuer A."/>
            <person name="Rast P."/>
            <person name="Oberbeckmann S."/>
            <person name="Bunk B."/>
            <person name="Jeske O."/>
            <person name="Meyerdierks A."/>
            <person name="Storesund J.E."/>
            <person name="Kallscheuer N."/>
            <person name="Luecker S."/>
            <person name="Lage O.M."/>
            <person name="Pohl T."/>
            <person name="Merkel B.J."/>
            <person name="Hornburger P."/>
            <person name="Mueller R.-W."/>
            <person name="Bruemmer F."/>
            <person name="Labrenz M."/>
            <person name="Spormann A.M."/>
            <person name="Op den Camp H."/>
            <person name="Overmann J."/>
            <person name="Amann R."/>
            <person name="Jetten M.S.M."/>
            <person name="Mascher T."/>
            <person name="Medema M.H."/>
            <person name="Devos D.P."/>
            <person name="Kaster A.-K."/>
            <person name="Ovreas L."/>
            <person name="Rohde M."/>
            <person name="Galperin M.Y."/>
            <person name="Jogler C."/>
        </authorList>
    </citation>
    <scope>NUCLEOTIDE SEQUENCE [LARGE SCALE GENOMIC DNA]</scope>
    <source>
        <strain evidence="1 2">Pan216</strain>
    </source>
</reference>
<name>A0A518B2S0_9BACT</name>
<dbReference type="EMBL" id="CP036279">
    <property type="protein sequence ID" value="QDU61234.1"/>
    <property type="molecule type" value="Genomic_DNA"/>
</dbReference>
<dbReference type="KEGG" id="knv:Pan216_20880"/>
<dbReference type="RefSeq" id="WP_145257850.1">
    <property type="nucleotide sequence ID" value="NZ_CP036279.1"/>
</dbReference>
<keyword evidence="2" id="KW-1185">Reference proteome</keyword>
<proteinExistence type="predicted"/>
<dbReference type="AlphaFoldDB" id="A0A518B2S0"/>
<evidence type="ECO:0000313" key="2">
    <source>
        <dbReference type="Proteomes" id="UP000317093"/>
    </source>
</evidence>